<keyword evidence="2" id="KW-1185">Reference proteome</keyword>
<evidence type="ECO:0000313" key="2">
    <source>
        <dbReference type="Proteomes" id="UP000749293"/>
    </source>
</evidence>
<organism evidence="1 2">
    <name type="scientific">Geosmithia morbida</name>
    <dbReference type="NCBI Taxonomy" id="1094350"/>
    <lineage>
        <taxon>Eukaryota</taxon>
        <taxon>Fungi</taxon>
        <taxon>Dikarya</taxon>
        <taxon>Ascomycota</taxon>
        <taxon>Pezizomycotina</taxon>
        <taxon>Sordariomycetes</taxon>
        <taxon>Hypocreomycetidae</taxon>
        <taxon>Hypocreales</taxon>
        <taxon>Bionectriaceae</taxon>
        <taxon>Geosmithia</taxon>
    </lineage>
</organism>
<name>A0A9P5D6W9_9HYPO</name>
<protein>
    <submittedName>
        <fullName evidence="1">Uncharacterized protein</fullName>
    </submittedName>
</protein>
<dbReference type="AlphaFoldDB" id="A0A9P5D6W9"/>
<dbReference type="Proteomes" id="UP000749293">
    <property type="component" value="Unassembled WGS sequence"/>
</dbReference>
<accession>A0A9P5D6W9</accession>
<evidence type="ECO:0000313" key="1">
    <source>
        <dbReference type="EMBL" id="KAF4125195.1"/>
    </source>
</evidence>
<gene>
    <name evidence="1" type="ORF">GMORB2_4034</name>
</gene>
<comment type="caution">
    <text evidence="1">The sequence shown here is derived from an EMBL/GenBank/DDBJ whole genome shotgun (WGS) entry which is preliminary data.</text>
</comment>
<sequence>MASPRSSISPALDGICRTFPISRFGSSRRRGIVECVCDTFLDVGVTKTQMSGYYMTFQH</sequence>
<proteinExistence type="predicted"/>
<reference evidence="1" key="1">
    <citation type="submission" date="2020-03" db="EMBL/GenBank/DDBJ databases">
        <title>Site-based positive gene gene selection in Geosmithia morbida across the United States reveals a broad range of putative effectors and factors for local host and environmental adapation.</title>
        <authorList>
            <person name="Onufrak A."/>
            <person name="Murdoch R.W."/>
            <person name="Gazis R."/>
            <person name="Huff M."/>
            <person name="Staton M."/>
            <person name="Klingeman W."/>
            <person name="Hadziabdic D."/>
        </authorList>
    </citation>
    <scope>NUCLEOTIDE SEQUENCE</scope>
    <source>
        <strain evidence="1">1262</strain>
    </source>
</reference>
<dbReference type="RefSeq" id="XP_035323847.1">
    <property type="nucleotide sequence ID" value="XM_035466010.1"/>
</dbReference>
<dbReference type="GeneID" id="55970262"/>
<dbReference type="EMBL" id="JAANYQ010000003">
    <property type="protein sequence ID" value="KAF4125195.1"/>
    <property type="molecule type" value="Genomic_DNA"/>
</dbReference>